<keyword evidence="1" id="KW-0812">Transmembrane</keyword>
<feature type="transmembrane region" description="Helical" evidence="1">
    <location>
        <begin position="453"/>
        <end position="473"/>
    </location>
</feature>
<feature type="transmembrane region" description="Helical" evidence="1">
    <location>
        <begin position="220"/>
        <end position="239"/>
    </location>
</feature>
<feature type="transmembrane region" description="Helical" evidence="1">
    <location>
        <begin position="535"/>
        <end position="554"/>
    </location>
</feature>
<sequence length="573" mass="61256">MSESRPAECDAAIRPESGWSFPGLKFSPPNPFYLLSAAAFLHATGIWAGQQGRSLPDQVRLILIGSYLVAMALTALLIVRAWKQWADARSVVLIVLLLFAELALSFDDAVLRDRAHGARLLCAALGVAVVVSELLIRGLRLNFPARYRLPYYAQMGLLFLFPLVLAGPAGASDWNLLRLELYGFSWLAAGSLLLLIPAVGQGARGIEDTGTPWKWPMYPWPAFVFLGLCLLARTFAQCLSFDSASSVSTRVAIESLPSVFGPHFLAPFVLAVGILLYIAADRCGDLFWRSRVLVLFAAAALLLSFNPRIVNPMTRDLLASLSSLFVAPPQMMLIVLMTLFAIAALRGDRTARSGLLVAAVIQSCVDRGTVDWGSFCRPRPEILGIIGLGLVIHGLAARRSVAFVAGGVGVIAASRFGGFLSNPLTSESVVTVHALIAVLLLAGLAFDDRLAAAWRWGAAGLLATAEMAISVIHHSAPDVSLLYVAIIGAMGVAIARARRDFVFALLAAGSVLLIEANAAWLGMTVLQSRFAWQGAPLLLSAWFLLLGGLHLSAWKGGAATPVRKWLLGESVAA</sequence>
<feature type="transmembrane region" description="Helical" evidence="1">
    <location>
        <begin position="502"/>
        <end position="523"/>
    </location>
</feature>
<feature type="transmembrane region" description="Helical" evidence="1">
    <location>
        <begin position="428"/>
        <end position="446"/>
    </location>
</feature>
<accession>A0A517SCX5</accession>
<feature type="transmembrane region" description="Helical" evidence="1">
    <location>
        <begin position="260"/>
        <end position="280"/>
    </location>
</feature>
<feature type="transmembrane region" description="Helical" evidence="1">
    <location>
        <begin position="151"/>
        <end position="169"/>
    </location>
</feature>
<keyword evidence="1" id="KW-0472">Membrane</keyword>
<proteinExistence type="predicted"/>
<feature type="transmembrane region" description="Helical" evidence="1">
    <location>
        <begin position="32"/>
        <end position="49"/>
    </location>
</feature>
<feature type="transmembrane region" description="Helical" evidence="1">
    <location>
        <begin position="88"/>
        <end position="106"/>
    </location>
</feature>
<dbReference type="RefSeq" id="WP_145029620.1">
    <property type="nucleotide sequence ID" value="NZ_CP036271.1"/>
</dbReference>
<gene>
    <name evidence="2" type="ORF">Pan44_19980</name>
</gene>
<feature type="transmembrane region" description="Helical" evidence="1">
    <location>
        <begin position="479"/>
        <end position="495"/>
    </location>
</feature>
<reference evidence="2 3" key="1">
    <citation type="submission" date="2019-02" db="EMBL/GenBank/DDBJ databases">
        <title>Deep-cultivation of Planctomycetes and their phenomic and genomic characterization uncovers novel biology.</title>
        <authorList>
            <person name="Wiegand S."/>
            <person name="Jogler M."/>
            <person name="Boedeker C."/>
            <person name="Pinto D."/>
            <person name="Vollmers J."/>
            <person name="Rivas-Marin E."/>
            <person name="Kohn T."/>
            <person name="Peeters S.H."/>
            <person name="Heuer A."/>
            <person name="Rast P."/>
            <person name="Oberbeckmann S."/>
            <person name="Bunk B."/>
            <person name="Jeske O."/>
            <person name="Meyerdierks A."/>
            <person name="Storesund J.E."/>
            <person name="Kallscheuer N."/>
            <person name="Luecker S."/>
            <person name="Lage O.M."/>
            <person name="Pohl T."/>
            <person name="Merkel B.J."/>
            <person name="Hornburger P."/>
            <person name="Mueller R.-W."/>
            <person name="Bruemmer F."/>
            <person name="Labrenz M."/>
            <person name="Spormann A.M."/>
            <person name="Op den Camp H."/>
            <person name="Overmann J."/>
            <person name="Amann R."/>
            <person name="Jetten M.S.M."/>
            <person name="Mascher T."/>
            <person name="Medema M.H."/>
            <person name="Devos D.P."/>
            <person name="Kaster A.-K."/>
            <person name="Ovreas L."/>
            <person name="Rohde M."/>
            <person name="Galperin M.Y."/>
            <person name="Jogler C."/>
        </authorList>
    </citation>
    <scope>NUCLEOTIDE SEQUENCE [LARGE SCALE GENOMIC DNA]</scope>
    <source>
        <strain evidence="2 3">Pan44</strain>
    </source>
</reference>
<evidence type="ECO:0000313" key="2">
    <source>
        <dbReference type="EMBL" id="QDT53971.1"/>
    </source>
</evidence>
<feature type="transmembrane region" description="Helical" evidence="1">
    <location>
        <begin position="181"/>
        <end position="200"/>
    </location>
</feature>
<feature type="transmembrane region" description="Helical" evidence="1">
    <location>
        <begin position="286"/>
        <end position="305"/>
    </location>
</feature>
<dbReference type="EMBL" id="CP036271">
    <property type="protein sequence ID" value="QDT53971.1"/>
    <property type="molecule type" value="Genomic_DNA"/>
</dbReference>
<evidence type="ECO:0000313" key="3">
    <source>
        <dbReference type="Proteomes" id="UP000315700"/>
    </source>
</evidence>
<name>A0A517SCX5_9PLAN</name>
<dbReference type="OrthoDB" id="213779at2"/>
<dbReference type="KEGG" id="ccos:Pan44_19980"/>
<organism evidence="2 3">
    <name type="scientific">Caulifigura coniformis</name>
    <dbReference type="NCBI Taxonomy" id="2527983"/>
    <lineage>
        <taxon>Bacteria</taxon>
        <taxon>Pseudomonadati</taxon>
        <taxon>Planctomycetota</taxon>
        <taxon>Planctomycetia</taxon>
        <taxon>Planctomycetales</taxon>
        <taxon>Planctomycetaceae</taxon>
        <taxon>Caulifigura</taxon>
    </lineage>
</organism>
<keyword evidence="1" id="KW-1133">Transmembrane helix</keyword>
<keyword evidence="3" id="KW-1185">Reference proteome</keyword>
<dbReference type="InParanoid" id="A0A517SCX5"/>
<feature type="transmembrane region" description="Helical" evidence="1">
    <location>
        <begin position="118"/>
        <end position="139"/>
    </location>
</feature>
<feature type="transmembrane region" description="Helical" evidence="1">
    <location>
        <begin position="317"/>
        <end position="345"/>
    </location>
</feature>
<dbReference type="Proteomes" id="UP000315700">
    <property type="component" value="Chromosome"/>
</dbReference>
<dbReference type="AlphaFoldDB" id="A0A517SCX5"/>
<evidence type="ECO:0000256" key="1">
    <source>
        <dbReference type="SAM" id="Phobius"/>
    </source>
</evidence>
<feature type="transmembrane region" description="Helical" evidence="1">
    <location>
        <begin position="61"/>
        <end position="82"/>
    </location>
</feature>
<protein>
    <submittedName>
        <fullName evidence="2">Uncharacterized protein</fullName>
    </submittedName>
</protein>